<feature type="transmembrane region" description="Helical" evidence="1">
    <location>
        <begin position="99"/>
        <end position="120"/>
    </location>
</feature>
<dbReference type="EMBL" id="CAXITT010000567">
    <property type="protein sequence ID" value="CAL1543646.1"/>
    <property type="molecule type" value="Genomic_DNA"/>
</dbReference>
<keyword evidence="1" id="KW-1133">Transmembrane helix</keyword>
<dbReference type="AlphaFoldDB" id="A0AAV2IBY9"/>
<reference evidence="2 3" key="1">
    <citation type="submission" date="2024-04" db="EMBL/GenBank/DDBJ databases">
        <authorList>
            <consortium name="Genoscope - CEA"/>
            <person name="William W."/>
        </authorList>
    </citation>
    <scope>NUCLEOTIDE SEQUENCE [LARGE SCALE GENOMIC DNA]</scope>
</reference>
<keyword evidence="3" id="KW-1185">Reference proteome</keyword>
<gene>
    <name evidence="2" type="ORF">GSLYS_00017180001</name>
</gene>
<evidence type="ECO:0000313" key="2">
    <source>
        <dbReference type="EMBL" id="CAL1543646.1"/>
    </source>
</evidence>
<dbReference type="Gene3D" id="1.20.1070.10">
    <property type="entry name" value="Rhodopsin 7-helix transmembrane proteins"/>
    <property type="match status" value="1"/>
</dbReference>
<evidence type="ECO:0000313" key="3">
    <source>
        <dbReference type="Proteomes" id="UP001497497"/>
    </source>
</evidence>
<name>A0AAV2IBY9_LYMST</name>
<sequence>MIFWKLGFKETINVSLFAMGVSDIGSLVSLFWMGICYNPIFADSDISFDSRSVQYLTGGWPKFYLTRISGLITAYVTFERCLCTVIPLKVKSMLTPKRVSVIIAVIFTAIALTVSPIYVYTQFGQRWNSTLVGLIFSANKETVNSITLGLSVLLCDGSFLFVAAGTVILVLNLKKSLQWKETAARTSDKRLSKETKASKMVTFIAVVFITCL</sequence>
<evidence type="ECO:0000256" key="1">
    <source>
        <dbReference type="SAM" id="Phobius"/>
    </source>
</evidence>
<keyword evidence="1" id="KW-0472">Membrane</keyword>
<feature type="transmembrane region" description="Helical" evidence="1">
    <location>
        <begin position="60"/>
        <end position="78"/>
    </location>
</feature>
<feature type="transmembrane region" description="Helical" evidence="1">
    <location>
        <begin position="12"/>
        <end position="40"/>
    </location>
</feature>
<dbReference type="SUPFAM" id="SSF81321">
    <property type="entry name" value="Family A G protein-coupled receptor-like"/>
    <property type="match status" value="1"/>
</dbReference>
<accession>A0AAV2IBY9</accession>
<protein>
    <recommendedName>
        <fullName evidence="4">G-protein coupled receptors family 1 profile domain-containing protein</fullName>
    </recommendedName>
</protein>
<proteinExistence type="predicted"/>
<organism evidence="2 3">
    <name type="scientific">Lymnaea stagnalis</name>
    <name type="common">Great pond snail</name>
    <name type="synonym">Helix stagnalis</name>
    <dbReference type="NCBI Taxonomy" id="6523"/>
    <lineage>
        <taxon>Eukaryota</taxon>
        <taxon>Metazoa</taxon>
        <taxon>Spiralia</taxon>
        <taxon>Lophotrochozoa</taxon>
        <taxon>Mollusca</taxon>
        <taxon>Gastropoda</taxon>
        <taxon>Heterobranchia</taxon>
        <taxon>Euthyneura</taxon>
        <taxon>Panpulmonata</taxon>
        <taxon>Hygrophila</taxon>
        <taxon>Lymnaeoidea</taxon>
        <taxon>Lymnaeidae</taxon>
        <taxon>Lymnaea</taxon>
    </lineage>
</organism>
<keyword evidence="1" id="KW-0812">Transmembrane</keyword>
<dbReference type="Proteomes" id="UP001497497">
    <property type="component" value="Unassembled WGS sequence"/>
</dbReference>
<evidence type="ECO:0008006" key="4">
    <source>
        <dbReference type="Google" id="ProtNLM"/>
    </source>
</evidence>
<feature type="transmembrane region" description="Helical" evidence="1">
    <location>
        <begin position="146"/>
        <end position="171"/>
    </location>
</feature>
<comment type="caution">
    <text evidence="2">The sequence shown here is derived from an EMBL/GenBank/DDBJ whole genome shotgun (WGS) entry which is preliminary data.</text>
</comment>